<accession>A0ABR5TJP4</accession>
<keyword evidence="5 6" id="KW-0687">Ribonucleoprotein</keyword>
<name>A0ABR5TJP4_9EURY</name>
<keyword evidence="3 6" id="KW-0694">RNA-binding</keyword>
<gene>
    <name evidence="6" type="primary">rps17</name>
    <name evidence="7" type="ORF">AKJ55_00890</name>
</gene>
<dbReference type="SUPFAM" id="SSF50249">
    <property type="entry name" value="Nucleic acid-binding proteins"/>
    <property type="match status" value="1"/>
</dbReference>
<dbReference type="PANTHER" id="PTHR10744:SF9">
    <property type="entry name" value="40S RIBOSOMAL PROTEIN S11-RELATED"/>
    <property type="match status" value="1"/>
</dbReference>
<dbReference type="PRINTS" id="PR00973">
    <property type="entry name" value="RIBOSOMALS17"/>
</dbReference>
<evidence type="ECO:0000256" key="5">
    <source>
        <dbReference type="ARBA" id="ARBA00023274"/>
    </source>
</evidence>
<evidence type="ECO:0000313" key="7">
    <source>
        <dbReference type="EMBL" id="KXB08484.1"/>
    </source>
</evidence>
<keyword evidence="8" id="KW-1185">Reference proteome</keyword>
<dbReference type="Pfam" id="PF00366">
    <property type="entry name" value="Ribosomal_S17"/>
    <property type="match status" value="1"/>
</dbReference>
<proteinExistence type="inferred from homology"/>
<dbReference type="NCBIfam" id="NF006345">
    <property type="entry name" value="PRK08572.1"/>
    <property type="match status" value="1"/>
</dbReference>
<sequence length="106" mass="12187">MIDPSIKEPEKKCEDPNCPFHGTLSVRGQVLEGIVTSSKRDKTVTVERNYTEKVPKFERYERRSSKIHAHNPPCIDAEEGDEVKVGECRKISKQKSFVVLEKRRSD</sequence>
<dbReference type="InterPro" id="IPR000266">
    <property type="entry name" value="Ribosomal_uS17"/>
</dbReference>
<keyword evidence="4 6" id="KW-0689">Ribosomal protein</keyword>
<dbReference type="NCBIfam" id="TIGR03630">
    <property type="entry name" value="uS17_arch"/>
    <property type="match status" value="1"/>
</dbReference>
<organism evidence="7 8">
    <name type="scientific">candidate division MSBL1 archaeon SCGC-AAA382M17</name>
    <dbReference type="NCBI Taxonomy" id="1698284"/>
    <lineage>
        <taxon>Archaea</taxon>
        <taxon>Methanobacteriati</taxon>
        <taxon>Methanobacteriota</taxon>
        <taxon>candidate division MSBL1</taxon>
    </lineage>
</organism>
<evidence type="ECO:0000256" key="4">
    <source>
        <dbReference type="ARBA" id="ARBA00022980"/>
    </source>
</evidence>
<protein>
    <recommendedName>
        <fullName evidence="6">Small ribosomal subunit protein uS17</fullName>
    </recommendedName>
</protein>
<dbReference type="EMBL" id="LHYI01000016">
    <property type="protein sequence ID" value="KXB08484.1"/>
    <property type="molecule type" value="Genomic_DNA"/>
</dbReference>
<comment type="caution">
    <text evidence="7">The sequence shown here is derived from an EMBL/GenBank/DDBJ whole genome shotgun (WGS) entry which is preliminary data.</text>
</comment>
<dbReference type="InterPro" id="IPR012340">
    <property type="entry name" value="NA-bd_OB-fold"/>
</dbReference>
<comment type="subunit">
    <text evidence="6">Part of the 30S ribosomal subunit.</text>
</comment>
<dbReference type="GO" id="GO:0005840">
    <property type="term" value="C:ribosome"/>
    <property type="evidence" value="ECO:0007669"/>
    <property type="project" value="UniProtKB-KW"/>
</dbReference>
<dbReference type="InterPro" id="IPR028333">
    <property type="entry name" value="Ribosomal_uS17_arc/euk"/>
</dbReference>
<evidence type="ECO:0000256" key="6">
    <source>
        <dbReference type="HAMAP-Rule" id="MF_01345"/>
    </source>
</evidence>
<evidence type="ECO:0000256" key="2">
    <source>
        <dbReference type="ARBA" id="ARBA00022730"/>
    </source>
</evidence>
<dbReference type="Proteomes" id="UP000070633">
    <property type="component" value="Unassembled WGS sequence"/>
</dbReference>
<evidence type="ECO:0000313" key="8">
    <source>
        <dbReference type="Proteomes" id="UP000070633"/>
    </source>
</evidence>
<evidence type="ECO:0000256" key="1">
    <source>
        <dbReference type="ARBA" id="ARBA00010254"/>
    </source>
</evidence>
<reference evidence="7 8" key="1">
    <citation type="journal article" date="2016" name="Sci. Rep.">
        <title>Metabolic traits of an uncultured archaeal lineage -MSBL1- from brine pools of the Red Sea.</title>
        <authorList>
            <person name="Mwirichia R."/>
            <person name="Alam I."/>
            <person name="Rashid M."/>
            <person name="Vinu M."/>
            <person name="Ba-Alawi W."/>
            <person name="Anthony Kamau A."/>
            <person name="Kamanda Ngugi D."/>
            <person name="Goker M."/>
            <person name="Klenk H.P."/>
            <person name="Bajic V."/>
            <person name="Stingl U."/>
        </authorList>
    </citation>
    <scope>NUCLEOTIDE SEQUENCE [LARGE SCALE GENOMIC DNA]</scope>
    <source>
        <strain evidence="7">SCGC-AAA382M17</strain>
    </source>
</reference>
<evidence type="ECO:0000256" key="3">
    <source>
        <dbReference type="ARBA" id="ARBA00022884"/>
    </source>
</evidence>
<comment type="function">
    <text evidence="6">One of the primary rRNA binding proteins, it binds specifically to the 5'-end of 16S ribosomal RNA.</text>
</comment>
<dbReference type="HAMAP" id="MF_01345_A">
    <property type="entry name" value="Ribosomal_uS17_A"/>
    <property type="match status" value="1"/>
</dbReference>
<dbReference type="Gene3D" id="2.40.50.1000">
    <property type="match status" value="1"/>
</dbReference>
<dbReference type="CDD" id="cd00364">
    <property type="entry name" value="Ribosomal_uS17"/>
    <property type="match status" value="1"/>
</dbReference>
<dbReference type="InterPro" id="IPR019978">
    <property type="entry name" value="Ribosomal_uS17_archaeal"/>
</dbReference>
<dbReference type="PANTHER" id="PTHR10744">
    <property type="entry name" value="40S RIBOSOMAL PROTEIN S11 FAMILY MEMBER"/>
    <property type="match status" value="1"/>
</dbReference>
<comment type="similarity">
    <text evidence="1 6">Belongs to the universal ribosomal protein uS17 family.</text>
</comment>
<keyword evidence="2 6" id="KW-0699">rRNA-binding</keyword>